<evidence type="ECO:0000313" key="4">
    <source>
        <dbReference type="Proteomes" id="UP000187822"/>
    </source>
</evidence>
<reference evidence="3" key="2">
    <citation type="submission" date="2016-06" db="EMBL/GenBank/DDBJ databases">
        <authorList>
            <person name="Olsen C.W."/>
            <person name="Carey S."/>
            <person name="Hinshaw L."/>
            <person name="Karasin A.I."/>
        </authorList>
    </citation>
    <scope>NUCLEOTIDE SEQUENCE [LARGE SCALE GENOMIC DNA]</scope>
    <source>
        <strain evidence="3">PM4</strain>
    </source>
</reference>
<feature type="transmembrane region" description="Helical" evidence="1">
    <location>
        <begin position="41"/>
        <end position="63"/>
    </location>
</feature>
<reference evidence="4" key="3">
    <citation type="submission" date="2016-06" db="EMBL/GenBank/DDBJ databases">
        <authorList>
            <person name="Toshchakov V.S."/>
        </authorList>
    </citation>
    <scope>NUCLEOTIDE SEQUENCE [LARGE SCALE GENOMIC DNA]</scope>
    <source>
        <strain>PM4 (JCM 30641</strain>
        <strain evidence="4">\VKM B-2940)</strain>
    </source>
</reference>
<sequence length="110" mass="11875">MASFKLYYKIGIIGALINIVLALILFVLHDITSYISFFGKVSAGAAVVDNLLFSVIGIIGVELSRRKKEIGLTTMAVISVAGIIAYPGIFIIGYIVILVAVFLGLFEKKH</sequence>
<dbReference type="STRING" id="1673428.CPM_0779"/>
<evidence type="ECO:0000313" key="5">
    <source>
        <dbReference type="Proteomes" id="UP000195607"/>
    </source>
</evidence>
<dbReference type="EMBL" id="LT719092">
    <property type="protein sequence ID" value="SJK84627.1"/>
    <property type="molecule type" value="Genomic_DNA"/>
</dbReference>
<dbReference type="Proteomes" id="UP000195607">
    <property type="component" value="Chromosome I"/>
</dbReference>
<keyword evidence="1" id="KW-0812">Transmembrane</keyword>
<protein>
    <submittedName>
        <fullName evidence="2">Multipass membrane protein</fullName>
    </submittedName>
</protein>
<evidence type="ECO:0000313" key="3">
    <source>
        <dbReference type="EMBL" id="SJK84627.1"/>
    </source>
</evidence>
<dbReference type="GeneID" id="41588058"/>
<proteinExistence type="predicted"/>
<feature type="transmembrane region" description="Helical" evidence="1">
    <location>
        <begin position="7"/>
        <end position="29"/>
    </location>
</feature>
<reference evidence="2 5" key="1">
    <citation type="submission" date="2016-04" db="EMBL/GenBank/DDBJ databases">
        <authorList>
            <person name="Evans L.H."/>
            <person name="Alamgir A."/>
            <person name="Owens N."/>
            <person name="Weber N.D."/>
            <person name="Virtaneva K."/>
            <person name="Barbian K."/>
            <person name="Babar A."/>
            <person name="Rosenke K."/>
        </authorList>
    </citation>
    <scope>NUCLEOTIDE SEQUENCE [LARGE SCALE GENOMIC DNA]</scope>
    <source>
        <strain evidence="2">S5</strain>
        <strain evidence="5">S5(T) (JCM 30642 \VKM B-2941)</strain>
    </source>
</reference>
<accession>A0A1N5U2F5</accession>
<evidence type="ECO:0000313" key="2">
    <source>
        <dbReference type="EMBL" id="SIM54943.1"/>
    </source>
</evidence>
<dbReference type="RefSeq" id="WP_021788585.1">
    <property type="nucleotide sequence ID" value="NZ_LT671858.1"/>
</dbReference>
<keyword evidence="1" id="KW-0472">Membrane</keyword>
<keyword evidence="1" id="KW-1133">Transmembrane helix</keyword>
<dbReference type="EMBL" id="LT671858">
    <property type="protein sequence ID" value="SIM54943.1"/>
    <property type="molecule type" value="Genomic_DNA"/>
</dbReference>
<dbReference type="AlphaFoldDB" id="A0A1N5U2F5"/>
<gene>
    <name evidence="3" type="ORF">CPM_0779</name>
    <name evidence="2" type="ORF">CSP5_0783</name>
</gene>
<evidence type="ECO:0000256" key="1">
    <source>
        <dbReference type="SAM" id="Phobius"/>
    </source>
</evidence>
<name>A0A1N5U2F5_9ARCH</name>
<dbReference type="Proteomes" id="UP000187822">
    <property type="component" value="Chromosome I"/>
</dbReference>
<keyword evidence="4" id="KW-1185">Reference proteome</keyword>
<organism evidence="2 5">
    <name type="scientific">Cuniculiplasma divulgatum</name>
    <dbReference type="NCBI Taxonomy" id="1673428"/>
    <lineage>
        <taxon>Archaea</taxon>
        <taxon>Methanobacteriati</taxon>
        <taxon>Thermoplasmatota</taxon>
        <taxon>Thermoplasmata</taxon>
        <taxon>Thermoplasmatales</taxon>
        <taxon>Cuniculiplasmataceae</taxon>
        <taxon>Cuniculiplasma</taxon>
    </lineage>
</organism>
<feature type="transmembrane region" description="Helical" evidence="1">
    <location>
        <begin position="75"/>
        <end position="106"/>
    </location>
</feature>
<dbReference type="KEGG" id="cdiv:CPM_0779"/>